<accession>A0ABZ0IAZ3</accession>
<evidence type="ECO:0000313" key="2">
    <source>
        <dbReference type="Proteomes" id="UP001626549"/>
    </source>
</evidence>
<dbReference type="RefSeq" id="WP_407326422.1">
    <property type="nucleotide sequence ID" value="NZ_CP136865.1"/>
</dbReference>
<dbReference type="InterPro" id="IPR008554">
    <property type="entry name" value="Glutaredoxin-like"/>
</dbReference>
<dbReference type="Pfam" id="PF05768">
    <property type="entry name" value="Glrx-like"/>
    <property type="match status" value="1"/>
</dbReference>
<protein>
    <submittedName>
        <fullName evidence="1">Glutaredoxin family protein</fullName>
    </submittedName>
</protein>
<dbReference type="SUPFAM" id="SSF52833">
    <property type="entry name" value="Thioredoxin-like"/>
    <property type="match status" value="1"/>
</dbReference>
<organism evidence="1 2">
    <name type="scientific">Congregibacter brevis</name>
    <dbReference type="NCBI Taxonomy" id="3081201"/>
    <lineage>
        <taxon>Bacteria</taxon>
        <taxon>Pseudomonadati</taxon>
        <taxon>Pseudomonadota</taxon>
        <taxon>Gammaproteobacteria</taxon>
        <taxon>Cellvibrionales</taxon>
        <taxon>Halieaceae</taxon>
        <taxon>Congregibacter</taxon>
    </lineage>
</organism>
<keyword evidence="2" id="KW-1185">Reference proteome</keyword>
<dbReference type="InterPro" id="IPR036249">
    <property type="entry name" value="Thioredoxin-like_sf"/>
</dbReference>
<reference evidence="1 2" key="1">
    <citation type="submission" date="2023-10" db="EMBL/GenBank/DDBJ databases">
        <title>Two novel species belonging to the OM43/NOR5 clade.</title>
        <authorList>
            <person name="Park M."/>
        </authorList>
    </citation>
    <scope>NUCLEOTIDE SEQUENCE [LARGE SCALE GENOMIC DNA]</scope>
    <source>
        <strain evidence="1 2">IMCC45268</strain>
    </source>
</reference>
<dbReference type="EMBL" id="CP136865">
    <property type="protein sequence ID" value="WOJ95719.1"/>
    <property type="molecule type" value="Genomic_DNA"/>
</dbReference>
<dbReference type="Gene3D" id="3.40.30.10">
    <property type="entry name" value="Glutaredoxin"/>
    <property type="match status" value="1"/>
</dbReference>
<proteinExistence type="predicted"/>
<evidence type="ECO:0000313" key="1">
    <source>
        <dbReference type="EMBL" id="WOJ95719.1"/>
    </source>
</evidence>
<sequence>MLSSRTKVGRMMDEVSLILYSTEGCHLCEEAEALLRVVKGTLPLLSWQVVDIANDDALFQKYGWLIPVLSLPKASETDALCELRWPFDGPALVAFLNESGLAAQS</sequence>
<gene>
    <name evidence="1" type="ORF">R0137_10730</name>
</gene>
<dbReference type="Proteomes" id="UP001626549">
    <property type="component" value="Chromosome"/>
</dbReference>
<name>A0ABZ0IAZ3_9GAMM</name>